<keyword evidence="2" id="KW-1185">Reference proteome</keyword>
<evidence type="ECO:0000313" key="1">
    <source>
        <dbReference type="EMBL" id="QDO96946.1"/>
    </source>
</evidence>
<protein>
    <submittedName>
        <fullName evidence="1">DUF3303 domain-containing protein</fullName>
    </submittedName>
</protein>
<dbReference type="OrthoDB" id="9801877at2"/>
<dbReference type="AlphaFoldDB" id="A0A516GZJ0"/>
<proteinExistence type="predicted"/>
<sequence length="90" mass="10404">MQFMVIEHFRNQDAKAVYRRFRDQGRMMPEGVQFVSSWVSADLSRCFQVMECDDLTLLQRWCAAWSDLVEFEIVPVTPGKDTAAALADQL</sequence>
<name>A0A516GZJ0_9PROT</name>
<dbReference type="Pfam" id="PF11746">
    <property type="entry name" value="DUF3303"/>
    <property type="match status" value="1"/>
</dbReference>
<organism evidence="1 2">
    <name type="scientific">Ferrovibrio terrae</name>
    <dbReference type="NCBI Taxonomy" id="2594003"/>
    <lineage>
        <taxon>Bacteria</taxon>
        <taxon>Pseudomonadati</taxon>
        <taxon>Pseudomonadota</taxon>
        <taxon>Alphaproteobacteria</taxon>
        <taxon>Rhodospirillales</taxon>
        <taxon>Rhodospirillaceae</taxon>
        <taxon>Ferrovibrio</taxon>
    </lineage>
</organism>
<dbReference type="EMBL" id="CP041636">
    <property type="protein sequence ID" value="QDO96946.1"/>
    <property type="molecule type" value="Genomic_DNA"/>
</dbReference>
<gene>
    <name evidence="1" type="ORF">FNB15_06505</name>
</gene>
<dbReference type="RefSeq" id="WP_144067927.1">
    <property type="nucleotide sequence ID" value="NZ_CP041636.1"/>
</dbReference>
<evidence type="ECO:0000313" key="2">
    <source>
        <dbReference type="Proteomes" id="UP000317496"/>
    </source>
</evidence>
<reference evidence="1 2" key="1">
    <citation type="submission" date="2019-07" db="EMBL/GenBank/DDBJ databases">
        <title>Genome sequencing for Ferrovibrio sp. K5.</title>
        <authorList>
            <person name="Park S.-J."/>
        </authorList>
    </citation>
    <scope>NUCLEOTIDE SEQUENCE [LARGE SCALE GENOMIC DNA]</scope>
    <source>
        <strain evidence="1 2">K5</strain>
    </source>
</reference>
<dbReference type="KEGG" id="fer:FNB15_06505"/>
<dbReference type="Proteomes" id="UP000317496">
    <property type="component" value="Chromosome"/>
</dbReference>
<dbReference type="InterPro" id="IPR021734">
    <property type="entry name" value="DUF3303"/>
</dbReference>
<accession>A0A516GZJ0</accession>